<evidence type="ECO:0000256" key="5">
    <source>
        <dbReference type="SAM" id="Coils"/>
    </source>
</evidence>
<dbReference type="InterPro" id="IPR000014">
    <property type="entry name" value="PAS"/>
</dbReference>
<feature type="domain" description="GGDEF" evidence="8">
    <location>
        <begin position="517"/>
        <end position="655"/>
    </location>
</feature>
<dbReference type="GO" id="GO:0071732">
    <property type="term" value="P:cellular response to nitric oxide"/>
    <property type="evidence" value="ECO:0007669"/>
    <property type="project" value="UniProtKB-ARBA"/>
</dbReference>
<dbReference type="NCBIfam" id="TIGR00229">
    <property type="entry name" value="sensory_box"/>
    <property type="match status" value="1"/>
</dbReference>
<dbReference type="PANTHER" id="PTHR44757:SF2">
    <property type="entry name" value="BIOFILM ARCHITECTURE MAINTENANCE PROTEIN MBAA"/>
    <property type="match status" value="1"/>
</dbReference>
<keyword evidence="6" id="KW-1133">Transmembrane helix</keyword>
<dbReference type="CDD" id="cd12915">
    <property type="entry name" value="PDC2_DGC_like"/>
    <property type="match status" value="1"/>
</dbReference>
<reference evidence="9 10" key="1">
    <citation type="submission" date="2016-10" db="EMBL/GenBank/DDBJ databases">
        <authorList>
            <person name="de Groot N.N."/>
        </authorList>
    </citation>
    <scope>NUCLEOTIDE SEQUENCE [LARGE SCALE GENOMIC DNA]</scope>
    <source>
        <strain evidence="9 10">DSM 4180</strain>
    </source>
</reference>
<dbReference type="GO" id="GO:0071111">
    <property type="term" value="F:cyclic-guanylate-specific phosphodiesterase activity"/>
    <property type="evidence" value="ECO:0007669"/>
    <property type="project" value="UniProtKB-EC"/>
</dbReference>
<evidence type="ECO:0000256" key="2">
    <source>
        <dbReference type="ARBA" id="ARBA00012282"/>
    </source>
</evidence>
<dbReference type="InterPro" id="IPR000160">
    <property type="entry name" value="GGDEF_dom"/>
</dbReference>
<dbReference type="Gene3D" id="3.30.70.270">
    <property type="match status" value="1"/>
</dbReference>
<dbReference type="RefSeq" id="WP_090484263.1">
    <property type="nucleotide sequence ID" value="NZ_FOUO01000005.1"/>
</dbReference>
<keyword evidence="6" id="KW-0812">Transmembrane</keyword>
<accession>A0A1I4QQN8</accession>
<evidence type="ECO:0000259" key="8">
    <source>
        <dbReference type="PROSITE" id="PS50887"/>
    </source>
</evidence>
<dbReference type="PROSITE" id="PS50887">
    <property type="entry name" value="GGDEF"/>
    <property type="match status" value="1"/>
</dbReference>
<evidence type="ECO:0000313" key="9">
    <source>
        <dbReference type="EMBL" id="SFM42374.1"/>
    </source>
</evidence>
<dbReference type="Pfam" id="PF00990">
    <property type="entry name" value="GGDEF"/>
    <property type="match status" value="1"/>
</dbReference>
<evidence type="ECO:0000256" key="3">
    <source>
        <dbReference type="ARBA" id="ARBA00022636"/>
    </source>
</evidence>
<dbReference type="Proteomes" id="UP000199556">
    <property type="component" value="Unassembled WGS sequence"/>
</dbReference>
<dbReference type="PANTHER" id="PTHR44757">
    <property type="entry name" value="DIGUANYLATE CYCLASE DGCP"/>
    <property type="match status" value="1"/>
</dbReference>
<dbReference type="SMART" id="SM00052">
    <property type="entry name" value="EAL"/>
    <property type="match status" value="1"/>
</dbReference>
<dbReference type="Pfam" id="PF00563">
    <property type="entry name" value="EAL"/>
    <property type="match status" value="1"/>
</dbReference>
<gene>
    <name evidence="9" type="ORF">SAMN05421721_10575</name>
</gene>
<keyword evidence="3" id="KW-0973">c-di-GMP</keyword>
<dbReference type="NCBIfam" id="TIGR00254">
    <property type="entry name" value="GGDEF"/>
    <property type="match status" value="1"/>
</dbReference>
<dbReference type="SMART" id="SM00267">
    <property type="entry name" value="GGDEF"/>
    <property type="match status" value="1"/>
</dbReference>
<dbReference type="EMBL" id="FOUO01000005">
    <property type="protein sequence ID" value="SFM42374.1"/>
    <property type="molecule type" value="Genomic_DNA"/>
</dbReference>
<evidence type="ECO:0000259" key="7">
    <source>
        <dbReference type="PROSITE" id="PS50883"/>
    </source>
</evidence>
<dbReference type="Pfam" id="PF13188">
    <property type="entry name" value="PAS_8"/>
    <property type="match status" value="1"/>
</dbReference>
<dbReference type="CDD" id="cd01949">
    <property type="entry name" value="GGDEF"/>
    <property type="match status" value="1"/>
</dbReference>
<dbReference type="SUPFAM" id="SSF141868">
    <property type="entry name" value="EAL domain-like"/>
    <property type="match status" value="1"/>
</dbReference>
<dbReference type="AlphaFoldDB" id="A0A1I4QQN8"/>
<dbReference type="CDD" id="cd00130">
    <property type="entry name" value="PAS"/>
    <property type="match status" value="1"/>
</dbReference>
<dbReference type="PROSITE" id="PS50883">
    <property type="entry name" value="EAL"/>
    <property type="match status" value="1"/>
</dbReference>
<comment type="catalytic activity">
    <reaction evidence="4">
        <text>3',3'-c-di-GMP + H2O = 5'-phosphoguanylyl(3'-&gt;5')guanosine + H(+)</text>
        <dbReference type="Rhea" id="RHEA:24902"/>
        <dbReference type="ChEBI" id="CHEBI:15377"/>
        <dbReference type="ChEBI" id="CHEBI:15378"/>
        <dbReference type="ChEBI" id="CHEBI:58754"/>
        <dbReference type="ChEBI" id="CHEBI:58805"/>
        <dbReference type="EC" id="3.1.4.52"/>
    </reaction>
    <physiologicalReaction direction="left-to-right" evidence="4">
        <dbReference type="Rhea" id="RHEA:24903"/>
    </physiologicalReaction>
</comment>
<dbReference type="CDD" id="cd01948">
    <property type="entry name" value="EAL"/>
    <property type="match status" value="1"/>
</dbReference>
<dbReference type="SUPFAM" id="SSF55785">
    <property type="entry name" value="PYP-like sensor domain (PAS domain)"/>
    <property type="match status" value="1"/>
</dbReference>
<dbReference type="FunFam" id="3.30.70.270:FF:000001">
    <property type="entry name" value="Diguanylate cyclase domain protein"/>
    <property type="match status" value="1"/>
</dbReference>
<evidence type="ECO:0000313" key="10">
    <source>
        <dbReference type="Proteomes" id="UP000199556"/>
    </source>
</evidence>
<dbReference type="Gene3D" id="3.20.20.450">
    <property type="entry name" value="EAL domain"/>
    <property type="match status" value="1"/>
</dbReference>
<comment type="cofactor">
    <cofactor evidence="1">
        <name>Mg(2+)</name>
        <dbReference type="ChEBI" id="CHEBI:18420"/>
    </cofactor>
</comment>
<feature type="transmembrane region" description="Helical" evidence="6">
    <location>
        <begin position="297"/>
        <end position="319"/>
    </location>
</feature>
<dbReference type="InterPro" id="IPR035919">
    <property type="entry name" value="EAL_sf"/>
</dbReference>
<dbReference type="SUPFAM" id="SSF55073">
    <property type="entry name" value="Nucleotide cyclase"/>
    <property type="match status" value="1"/>
</dbReference>
<proteinExistence type="predicted"/>
<evidence type="ECO:0000256" key="1">
    <source>
        <dbReference type="ARBA" id="ARBA00001946"/>
    </source>
</evidence>
<keyword evidence="5" id="KW-0175">Coiled coil</keyword>
<keyword evidence="6" id="KW-0472">Membrane</keyword>
<dbReference type="STRING" id="195064.SAMN05421721_10575"/>
<dbReference type="FunFam" id="3.20.20.450:FF:000001">
    <property type="entry name" value="Cyclic di-GMP phosphodiesterase yahA"/>
    <property type="match status" value="1"/>
</dbReference>
<dbReference type="EC" id="3.1.4.52" evidence="2"/>
<evidence type="ECO:0000256" key="6">
    <source>
        <dbReference type="SAM" id="Phobius"/>
    </source>
</evidence>
<dbReference type="InterPro" id="IPR052155">
    <property type="entry name" value="Biofilm_reg_signaling"/>
</dbReference>
<organism evidence="9 10">
    <name type="scientific">Ectothiorhodospira mobilis</name>
    <dbReference type="NCBI Taxonomy" id="195064"/>
    <lineage>
        <taxon>Bacteria</taxon>
        <taxon>Pseudomonadati</taxon>
        <taxon>Pseudomonadota</taxon>
        <taxon>Gammaproteobacteria</taxon>
        <taxon>Chromatiales</taxon>
        <taxon>Ectothiorhodospiraceae</taxon>
        <taxon>Ectothiorhodospira</taxon>
    </lineage>
</organism>
<dbReference type="CDD" id="cd12914">
    <property type="entry name" value="PDC1_DGC_like"/>
    <property type="match status" value="1"/>
</dbReference>
<dbReference type="InterPro" id="IPR043128">
    <property type="entry name" value="Rev_trsase/Diguanyl_cyclase"/>
</dbReference>
<dbReference type="InterPro" id="IPR035965">
    <property type="entry name" value="PAS-like_dom_sf"/>
</dbReference>
<protein>
    <recommendedName>
        <fullName evidence="2">cyclic-guanylate-specific phosphodiesterase</fullName>
        <ecNumber evidence="2">3.1.4.52</ecNumber>
    </recommendedName>
</protein>
<sequence>MKASFLKALRPAPGALVPCLICGLFCLLLAAGIAWELATTRERDLATARENTRATGMLVGEWLVGAFQASDLLLQGISRDLTQGHAPPPRERSAWLEDRRSLLPNARALSLFDAQGRLLHTTLEDLPPDYRIADYDHFQQVAKADADGRGHVSRAFVSTRNGTEFTVAQTRALQHPDGTLAGVLELRLELDFFDPWLQRIDLPQGHSLTITDDQGRLLARRPREEVQDFGHHLGQRLDEPALNRLIRSDRQSLTATVLSPVDGRRRIYTGYKVPDLPFLVLAGEPYDTVMAAWWRKFWILTLGGLAVAALSLLVLRGYLRTARYDRQLQASHESLQRMNRALKQEIGERREAERAIKASEARFRALFDNSLSGVAVHELILDEAGQATDYVFTLVNPAFERHTGIPVSVVLGRRATELFPAAELEPLIARYARVGLEGESITFEQYMPSSGQHFSIGAFQTGPGRFAAIIDNITARKQAEDEIRTLAFFDPLTHLPNRRLLMDRLDQALTAAARTRHHGALLFIDLDQFKVLNDTLGHDQGDSLLIQVAERIRDCVRDVDSVARLGGDEFVVMLPDLGADRAAAATRAEGVAEKILSALNVPYPLCGREYHTTASIGITLMEPRGMRVDEVMKRADLAMYQSKSAGRNTLRFFDPSMQAMISARAALEADLRRALQEEAFQLHYQPLVDDAGHITGAEALLRWDHPERGPVPPSEFIPLAEETGLILPLGQWVLDRACAQLATWARDPRRRGMRLAVNVSPRQFRDPRFTAGVLEAIDRHGAPGGQLTLEITESLLLEDVEDTIAKMRILRERGVGFALDDFGTGYSSLTYLKRLPLDAVKIDRSFVRDVLTDTNDAAIARTILALAGALGLRVIAEGVETQEQWAWLRHQGCQAHQGYLFGHPVPADVLPEGQTEPAQAQRRAGGEA</sequence>
<feature type="domain" description="EAL" evidence="7">
    <location>
        <begin position="664"/>
        <end position="918"/>
    </location>
</feature>
<dbReference type="InterPro" id="IPR001633">
    <property type="entry name" value="EAL_dom"/>
</dbReference>
<dbReference type="InterPro" id="IPR029787">
    <property type="entry name" value="Nucleotide_cyclase"/>
</dbReference>
<feature type="coiled-coil region" evidence="5">
    <location>
        <begin position="325"/>
        <end position="369"/>
    </location>
</feature>
<name>A0A1I4QQN8_ECTMO</name>
<evidence type="ECO:0000256" key="4">
    <source>
        <dbReference type="ARBA" id="ARBA00051114"/>
    </source>
</evidence>
<dbReference type="Gene3D" id="3.30.450.20">
    <property type="entry name" value="PAS domain"/>
    <property type="match status" value="3"/>
</dbReference>
<keyword evidence="10" id="KW-1185">Reference proteome</keyword>